<proteinExistence type="predicted"/>
<gene>
    <name evidence="3" type="ORF">AOQ84DRAFT_392256</name>
</gene>
<keyword evidence="1" id="KW-0175">Coiled coil</keyword>
<organism evidence="3 4">
    <name type="scientific">Glonium stellatum</name>
    <dbReference type="NCBI Taxonomy" id="574774"/>
    <lineage>
        <taxon>Eukaryota</taxon>
        <taxon>Fungi</taxon>
        <taxon>Dikarya</taxon>
        <taxon>Ascomycota</taxon>
        <taxon>Pezizomycotina</taxon>
        <taxon>Dothideomycetes</taxon>
        <taxon>Pleosporomycetidae</taxon>
        <taxon>Gloniales</taxon>
        <taxon>Gloniaceae</taxon>
        <taxon>Glonium</taxon>
    </lineage>
</organism>
<protein>
    <submittedName>
        <fullName evidence="3">Uncharacterized protein</fullName>
    </submittedName>
</protein>
<feature type="region of interest" description="Disordered" evidence="2">
    <location>
        <begin position="103"/>
        <end position="171"/>
    </location>
</feature>
<dbReference type="OrthoDB" id="5397628at2759"/>
<name>A0A8E2JN37_9PEZI</name>
<accession>A0A8E2JN37</accession>
<dbReference type="AlphaFoldDB" id="A0A8E2JN37"/>
<feature type="compositionally biased region" description="Pro residues" evidence="2">
    <location>
        <begin position="111"/>
        <end position="132"/>
    </location>
</feature>
<dbReference type="Proteomes" id="UP000250140">
    <property type="component" value="Unassembled WGS sequence"/>
</dbReference>
<dbReference type="EMBL" id="KV750723">
    <property type="protein sequence ID" value="OCL03485.1"/>
    <property type="molecule type" value="Genomic_DNA"/>
</dbReference>
<reference evidence="3 4" key="1">
    <citation type="journal article" date="2016" name="Nat. Commun.">
        <title>Ectomycorrhizal ecology is imprinted in the genome of the dominant symbiotic fungus Cenococcum geophilum.</title>
        <authorList>
            <consortium name="DOE Joint Genome Institute"/>
            <person name="Peter M."/>
            <person name="Kohler A."/>
            <person name="Ohm R.A."/>
            <person name="Kuo A."/>
            <person name="Krutzmann J."/>
            <person name="Morin E."/>
            <person name="Arend M."/>
            <person name="Barry K.W."/>
            <person name="Binder M."/>
            <person name="Choi C."/>
            <person name="Clum A."/>
            <person name="Copeland A."/>
            <person name="Grisel N."/>
            <person name="Haridas S."/>
            <person name="Kipfer T."/>
            <person name="LaButti K."/>
            <person name="Lindquist E."/>
            <person name="Lipzen A."/>
            <person name="Maire R."/>
            <person name="Meier B."/>
            <person name="Mihaltcheva S."/>
            <person name="Molinier V."/>
            <person name="Murat C."/>
            <person name="Poggeler S."/>
            <person name="Quandt C.A."/>
            <person name="Sperisen C."/>
            <person name="Tritt A."/>
            <person name="Tisserant E."/>
            <person name="Crous P.W."/>
            <person name="Henrissat B."/>
            <person name="Nehls U."/>
            <person name="Egli S."/>
            <person name="Spatafora J.W."/>
            <person name="Grigoriev I.V."/>
            <person name="Martin F.M."/>
        </authorList>
    </citation>
    <scope>NUCLEOTIDE SEQUENCE [LARGE SCALE GENOMIC DNA]</scope>
    <source>
        <strain evidence="3 4">CBS 207.34</strain>
    </source>
</reference>
<keyword evidence="4" id="KW-1185">Reference proteome</keyword>
<evidence type="ECO:0000256" key="1">
    <source>
        <dbReference type="SAM" id="Coils"/>
    </source>
</evidence>
<evidence type="ECO:0000313" key="3">
    <source>
        <dbReference type="EMBL" id="OCL03485.1"/>
    </source>
</evidence>
<sequence>MNTIHSTIITLRRALNALLPFTDPSTPLLQDIIHTFILCAALYFAPAIFEHRPEHSSDTGSPTLGLDTNTALGEGIGVDTRGVDDADAELEHLHPQAVVDADELEDDDVEPPPLAPTPPPFRTAGVPPPPFLDPVDVGDGPAHLPGNQPRPTPQNRTIGAKKAKSLARKDQRRAYHEFVRQRSEAQRLADAEGAEEREEAMREERRRRAAVEMEIEERAKKEREARREEERREIEAERLRRERVVDTVREGLEARGLVDLEDVARKEGRDVQWVERLARASGLVGGKEVKSGVCTMITGTGWAVKLDQAVMRKVYARAVEIGLGKGDGRISWDELGSLLDEVVRARAKG</sequence>
<feature type="coiled-coil region" evidence="1">
    <location>
        <begin position="194"/>
        <end position="242"/>
    </location>
</feature>
<evidence type="ECO:0000256" key="2">
    <source>
        <dbReference type="SAM" id="MobiDB-lite"/>
    </source>
</evidence>
<evidence type="ECO:0000313" key="4">
    <source>
        <dbReference type="Proteomes" id="UP000250140"/>
    </source>
</evidence>